<dbReference type="PaxDb" id="55529-EKX33304"/>
<dbReference type="InterPro" id="IPR009060">
    <property type="entry name" value="UBA-like_sf"/>
</dbReference>
<dbReference type="Gene3D" id="1.10.8.10">
    <property type="entry name" value="DNA helicase RuvA subunit, C-terminal domain"/>
    <property type="match status" value="1"/>
</dbReference>
<dbReference type="EnsemblProtists" id="EKX33304">
    <property type="protein sequence ID" value="EKX33304"/>
    <property type="gene ID" value="GUITHDRAFT_120518"/>
</dbReference>
<reference evidence="6" key="2">
    <citation type="submission" date="2012-11" db="EMBL/GenBank/DDBJ databases">
        <authorList>
            <person name="Kuo A."/>
            <person name="Curtis B.A."/>
            <person name="Tanifuji G."/>
            <person name="Burki F."/>
            <person name="Gruber A."/>
            <person name="Irimia M."/>
            <person name="Maruyama S."/>
            <person name="Arias M.C."/>
            <person name="Ball S.G."/>
            <person name="Gile G.H."/>
            <person name="Hirakawa Y."/>
            <person name="Hopkins J.F."/>
            <person name="Rensing S.A."/>
            <person name="Schmutz J."/>
            <person name="Symeonidi A."/>
            <person name="Elias M."/>
            <person name="Eveleigh R.J."/>
            <person name="Herman E.K."/>
            <person name="Klute M.J."/>
            <person name="Nakayama T."/>
            <person name="Obornik M."/>
            <person name="Reyes-Prieto A."/>
            <person name="Armbrust E.V."/>
            <person name="Aves S.J."/>
            <person name="Beiko R.G."/>
            <person name="Coutinho P."/>
            <person name="Dacks J.B."/>
            <person name="Durnford D.G."/>
            <person name="Fast N.M."/>
            <person name="Green B.R."/>
            <person name="Grisdale C."/>
            <person name="Hempe F."/>
            <person name="Henrissat B."/>
            <person name="Hoppner M.P."/>
            <person name="Ishida K.-I."/>
            <person name="Kim E."/>
            <person name="Koreny L."/>
            <person name="Kroth P.G."/>
            <person name="Liu Y."/>
            <person name="Malik S.-B."/>
            <person name="Maier U.G."/>
            <person name="McRose D."/>
            <person name="Mock T."/>
            <person name="Neilson J.A."/>
            <person name="Onodera N.T."/>
            <person name="Poole A.M."/>
            <person name="Pritham E.J."/>
            <person name="Richards T.A."/>
            <person name="Rocap G."/>
            <person name="Roy S.W."/>
            <person name="Sarai C."/>
            <person name="Schaack S."/>
            <person name="Shirato S."/>
            <person name="Slamovits C.H."/>
            <person name="Spencer D.F."/>
            <person name="Suzuki S."/>
            <person name="Worden A.Z."/>
            <person name="Zauner S."/>
            <person name="Barry K."/>
            <person name="Bell C."/>
            <person name="Bharti A.K."/>
            <person name="Crow J.A."/>
            <person name="Grimwood J."/>
            <person name="Kramer R."/>
            <person name="Lindquist E."/>
            <person name="Lucas S."/>
            <person name="Salamov A."/>
            <person name="McFadden G.I."/>
            <person name="Lane C.E."/>
            <person name="Keeling P.J."/>
            <person name="Gray M.W."/>
            <person name="Grigoriev I.V."/>
            <person name="Archibald J.M."/>
        </authorList>
    </citation>
    <scope>NUCLEOTIDE SEQUENCE</scope>
    <source>
        <strain evidence="6">CCMP2712</strain>
    </source>
</reference>
<feature type="coiled-coil region" evidence="1">
    <location>
        <begin position="187"/>
        <end position="231"/>
    </location>
</feature>
<evidence type="ECO:0000313" key="6">
    <source>
        <dbReference type="Proteomes" id="UP000011087"/>
    </source>
</evidence>
<feature type="domain" description="UBX" evidence="3">
    <location>
        <begin position="239"/>
        <end position="325"/>
    </location>
</feature>
<dbReference type="SUPFAM" id="SSF46934">
    <property type="entry name" value="UBA-like"/>
    <property type="match status" value="1"/>
</dbReference>
<dbReference type="PANTHER" id="PTHR23322:SF93">
    <property type="entry name" value="UBX DOMAIN-CONTAINING PROTEIN 8"/>
    <property type="match status" value="1"/>
</dbReference>
<dbReference type="CDD" id="cd14273">
    <property type="entry name" value="UBA_TAP-C_like"/>
    <property type="match status" value="1"/>
</dbReference>
<reference evidence="5" key="3">
    <citation type="submission" date="2016-03" db="UniProtKB">
        <authorList>
            <consortium name="EnsemblProtists"/>
        </authorList>
    </citation>
    <scope>IDENTIFICATION</scope>
</reference>
<accession>L1IBN1</accession>
<dbReference type="InterPro" id="IPR001012">
    <property type="entry name" value="UBX_dom"/>
</dbReference>
<sequence length="330" mass="36655">MADDPAKAESLQQFLAITGTTDVQAATHMLEGNAWDVGAAVNFFFSTGETGVGHGTSAGSTNANATQLRNSPVEVMEDDDHELQMALAASNTSNRAMPMMEDRFPQLRAQELAQKRAHEAQFVPDGFADSRATGIPENLRRFMDTDDDFGAPKYNPPSPSTMEARRVREEQDRAYEESLEMDRAKEMSKKEAQLAAQEAEKIAKQEAMRLAEEKEIRKNELNKEVSRKQALIPAEPKAGEEGVTTIGVRLQDGSRLPNRKFRSTDKIEVLYNWVETTLLQRQLEAGDVSPTKLFDLVSMAPVRAFKDRNMTLAEAELASQTLLSVQFRAS</sequence>
<protein>
    <recommendedName>
        <fullName evidence="3">UBX domain-containing protein</fullName>
    </recommendedName>
</protein>
<dbReference type="Gene3D" id="3.10.20.90">
    <property type="entry name" value="Phosphatidylinositol 3-kinase Catalytic Subunit, Chain A, domain 1"/>
    <property type="match status" value="1"/>
</dbReference>
<dbReference type="KEGG" id="gtt:GUITHDRAFT_120518"/>
<name>L1IBN1_GUITC</name>
<dbReference type="Pfam" id="PF00789">
    <property type="entry name" value="UBX"/>
    <property type="match status" value="1"/>
</dbReference>
<evidence type="ECO:0000313" key="5">
    <source>
        <dbReference type="EnsemblProtists" id="EKX33304"/>
    </source>
</evidence>
<dbReference type="SMART" id="SM00166">
    <property type="entry name" value="UBX"/>
    <property type="match status" value="1"/>
</dbReference>
<keyword evidence="6" id="KW-1185">Reference proteome</keyword>
<dbReference type="eggNOG" id="KOG1363">
    <property type="taxonomic scope" value="Eukaryota"/>
</dbReference>
<dbReference type="PANTHER" id="PTHR23322">
    <property type="entry name" value="FAS-ASSOCIATED PROTEIN"/>
    <property type="match status" value="1"/>
</dbReference>
<evidence type="ECO:0000256" key="2">
    <source>
        <dbReference type="SAM" id="MobiDB-lite"/>
    </source>
</evidence>
<dbReference type="STRING" id="905079.L1IBN1"/>
<dbReference type="Pfam" id="PF14555">
    <property type="entry name" value="UBA_4"/>
    <property type="match status" value="1"/>
</dbReference>
<dbReference type="OrthoDB" id="1026733at2759"/>
<evidence type="ECO:0000256" key="1">
    <source>
        <dbReference type="SAM" id="Coils"/>
    </source>
</evidence>
<gene>
    <name evidence="4" type="ORF">GUITHDRAFT_120518</name>
</gene>
<dbReference type="GeneID" id="17290038"/>
<reference evidence="4 6" key="1">
    <citation type="journal article" date="2012" name="Nature">
        <title>Algal genomes reveal evolutionary mosaicism and the fate of nucleomorphs.</title>
        <authorList>
            <consortium name="DOE Joint Genome Institute"/>
            <person name="Curtis B.A."/>
            <person name="Tanifuji G."/>
            <person name="Burki F."/>
            <person name="Gruber A."/>
            <person name="Irimia M."/>
            <person name="Maruyama S."/>
            <person name="Arias M.C."/>
            <person name="Ball S.G."/>
            <person name="Gile G.H."/>
            <person name="Hirakawa Y."/>
            <person name="Hopkins J.F."/>
            <person name="Kuo A."/>
            <person name="Rensing S.A."/>
            <person name="Schmutz J."/>
            <person name="Symeonidi A."/>
            <person name="Elias M."/>
            <person name="Eveleigh R.J."/>
            <person name="Herman E.K."/>
            <person name="Klute M.J."/>
            <person name="Nakayama T."/>
            <person name="Obornik M."/>
            <person name="Reyes-Prieto A."/>
            <person name="Armbrust E.V."/>
            <person name="Aves S.J."/>
            <person name="Beiko R.G."/>
            <person name="Coutinho P."/>
            <person name="Dacks J.B."/>
            <person name="Durnford D.G."/>
            <person name="Fast N.M."/>
            <person name="Green B.R."/>
            <person name="Grisdale C.J."/>
            <person name="Hempel F."/>
            <person name="Henrissat B."/>
            <person name="Hoppner M.P."/>
            <person name="Ishida K."/>
            <person name="Kim E."/>
            <person name="Koreny L."/>
            <person name="Kroth P.G."/>
            <person name="Liu Y."/>
            <person name="Malik S.B."/>
            <person name="Maier U.G."/>
            <person name="McRose D."/>
            <person name="Mock T."/>
            <person name="Neilson J.A."/>
            <person name="Onodera N.T."/>
            <person name="Poole A.M."/>
            <person name="Pritham E.J."/>
            <person name="Richards T.A."/>
            <person name="Rocap G."/>
            <person name="Roy S.W."/>
            <person name="Sarai C."/>
            <person name="Schaack S."/>
            <person name="Shirato S."/>
            <person name="Slamovits C.H."/>
            <person name="Spencer D.F."/>
            <person name="Suzuki S."/>
            <person name="Worden A.Z."/>
            <person name="Zauner S."/>
            <person name="Barry K."/>
            <person name="Bell C."/>
            <person name="Bharti A.K."/>
            <person name="Crow J.A."/>
            <person name="Grimwood J."/>
            <person name="Kramer R."/>
            <person name="Lindquist E."/>
            <person name="Lucas S."/>
            <person name="Salamov A."/>
            <person name="McFadden G.I."/>
            <person name="Lane C.E."/>
            <person name="Keeling P.J."/>
            <person name="Gray M.W."/>
            <person name="Grigoriev I.V."/>
            <person name="Archibald J.M."/>
        </authorList>
    </citation>
    <scope>NUCLEOTIDE SEQUENCE</scope>
    <source>
        <strain evidence="4 6">CCMP2712</strain>
    </source>
</reference>
<dbReference type="InterPro" id="IPR050730">
    <property type="entry name" value="UBX_domain-protein"/>
</dbReference>
<feature type="region of interest" description="Disordered" evidence="2">
    <location>
        <begin position="143"/>
        <end position="166"/>
    </location>
</feature>
<organism evidence="4">
    <name type="scientific">Guillardia theta (strain CCMP2712)</name>
    <name type="common">Cryptophyte</name>
    <dbReference type="NCBI Taxonomy" id="905079"/>
    <lineage>
        <taxon>Eukaryota</taxon>
        <taxon>Cryptophyceae</taxon>
        <taxon>Pyrenomonadales</taxon>
        <taxon>Geminigeraceae</taxon>
        <taxon>Guillardia</taxon>
    </lineage>
</organism>
<evidence type="ECO:0000259" key="3">
    <source>
        <dbReference type="PROSITE" id="PS50033"/>
    </source>
</evidence>
<dbReference type="AlphaFoldDB" id="L1IBN1"/>
<proteinExistence type="predicted"/>
<dbReference type="Proteomes" id="UP000011087">
    <property type="component" value="Unassembled WGS sequence"/>
</dbReference>
<keyword evidence="1" id="KW-0175">Coiled coil</keyword>
<dbReference type="HOGENOM" id="CLU_843192_0_0_1"/>
<dbReference type="PROSITE" id="PS50033">
    <property type="entry name" value="UBX"/>
    <property type="match status" value="1"/>
</dbReference>
<evidence type="ECO:0000313" key="4">
    <source>
        <dbReference type="EMBL" id="EKX33304.1"/>
    </source>
</evidence>
<dbReference type="SUPFAM" id="SSF54236">
    <property type="entry name" value="Ubiquitin-like"/>
    <property type="match status" value="1"/>
</dbReference>
<dbReference type="RefSeq" id="XP_005820284.1">
    <property type="nucleotide sequence ID" value="XM_005820227.1"/>
</dbReference>
<dbReference type="GO" id="GO:0043130">
    <property type="term" value="F:ubiquitin binding"/>
    <property type="evidence" value="ECO:0007669"/>
    <property type="project" value="TreeGrafter"/>
</dbReference>
<dbReference type="CDD" id="cd01767">
    <property type="entry name" value="UBX"/>
    <property type="match status" value="1"/>
</dbReference>
<dbReference type="InterPro" id="IPR029071">
    <property type="entry name" value="Ubiquitin-like_domsf"/>
</dbReference>
<dbReference type="EMBL" id="JH993147">
    <property type="protein sequence ID" value="EKX33304.1"/>
    <property type="molecule type" value="Genomic_DNA"/>
</dbReference>